<dbReference type="InterPro" id="IPR021138">
    <property type="entry name" value="Ribosomal_eL20_eukaryotes"/>
</dbReference>
<gene>
    <name evidence="6" type="primary">rpl18a</name>
    <name evidence="6" type="ORF">EHP00_419</name>
</gene>
<dbReference type="GO" id="GO:1990904">
    <property type="term" value="C:ribonucleoprotein complex"/>
    <property type="evidence" value="ECO:0007669"/>
    <property type="project" value="UniProtKB-KW"/>
</dbReference>
<evidence type="ECO:0000313" key="7">
    <source>
        <dbReference type="Proteomes" id="UP000192758"/>
    </source>
</evidence>
<evidence type="ECO:0000259" key="5">
    <source>
        <dbReference type="Pfam" id="PF01775"/>
    </source>
</evidence>
<evidence type="ECO:0000313" key="6">
    <source>
        <dbReference type="EMBL" id="OQS55880.1"/>
    </source>
</evidence>
<keyword evidence="2 4" id="KW-0689">Ribosomal protein</keyword>
<comment type="caution">
    <text evidence="6">The sequence shown here is derived from an EMBL/GenBank/DDBJ whole genome shotgun (WGS) entry which is preliminary data.</text>
</comment>
<dbReference type="STRING" id="646526.A0A1W0E9G3"/>
<proteinExistence type="inferred from homology"/>
<protein>
    <recommendedName>
        <fullName evidence="4">60S ribosomal protein L20</fullName>
    </recommendedName>
</protein>
<evidence type="ECO:0000256" key="2">
    <source>
        <dbReference type="ARBA" id="ARBA00022980"/>
    </source>
</evidence>
<dbReference type="Proteomes" id="UP000192758">
    <property type="component" value="Unassembled WGS sequence"/>
</dbReference>
<evidence type="ECO:0000256" key="4">
    <source>
        <dbReference type="PIRNR" id="PIRNR002190"/>
    </source>
</evidence>
<dbReference type="InterPro" id="IPR023573">
    <property type="entry name" value="Ribosomal_eL20_dom"/>
</dbReference>
<dbReference type="VEuPathDB" id="MicrosporidiaDB:EHP00_419"/>
<dbReference type="PIRSF" id="PIRSF002190">
    <property type="entry name" value="Ribosomal_L18a"/>
    <property type="match status" value="1"/>
</dbReference>
<evidence type="ECO:0000256" key="1">
    <source>
        <dbReference type="ARBA" id="ARBA00009362"/>
    </source>
</evidence>
<reference evidence="6 7" key="1">
    <citation type="journal article" date="2017" name="Environ. Microbiol.">
        <title>Decay of the glycolytic pathway and adaptation to intranuclear parasitism within Enterocytozoonidae microsporidia.</title>
        <authorList>
            <person name="Wiredu Boakye D."/>
            <person name="Jaroenlak P."/>
            <person name="Prachumwat A."/>
            <person name="Williams T.A."/>
            <person name="Bateman K.S."/>
            <person name="Itsathitphaisarn O."/>
            <person name="Sritunyalucksana K."/>
            <person name="Paszkiewicz K.H."/>
            <person name="Moore K.A."/>
            <person name="Stentiford G.D."/>
            <person name="Williams B.A."/>
        </authorList>
    </citation>
    <scope>NUCLEOTIDE SEQUENCE [LARGE SCALE GENOMIC DNA]</scope>
    <source>
        <strain evidence="6 7">TH1</strain>
    </source>
</reference>
<evidence type="ECO:0000256" key="3">
    <source>
        <dbReference type="ARBA" id="ARBA00023274"/>
    </source>
</evidence>
<accession>A0A1W0E9G3</accession>
<name>A0A1W0E9G3_9MICR</name>
<dbReference type="PANTHER" id="PTHR10052">
    <property type="entry name" value="60S RIBOSOMAL PROTEIN L18A"/>
    <property type="match status" value="1"/>
</dbReference>
<sequence length="180" mass="20705">MLFSKRNYMAVGLEEYKIVASKIPTEAEPVPSIYTSNIFAKNSVVARSLFAKLMAKQYKIKQSSMVVFKCELVKQEDDFEVKNYRIDFVYRTKTGKQNAYKEVRHVNKCCAINALFQEFGSRHKLKGSDISIISIKQIDASEATKMKCLTYSSEDVKFPVFKKIPNVEKQFVPVSQDIFK</sequence>
<keyword evidence="7" id="KW-1185">Reference proteome</keyword>
<dbReference type="GO" id="GO:0005840">
    <property type="term" value="C:ribosome"/>
    <property type="evidence" value="ECO:0007669"/>
    <property type="project" value="UniProtKB-KW"/>
</dbReference>
<dbReference type="Pfam" id="PF01775">
    <property type="entry name" value="Ribosomal_L18A"/>
    <property type="match status" value="1"/>
</dbReference>
<dbReference type="GO" id="GO:0003735">
    <property type="term" value="F:structural constituent of ribosome"/>
    <property type="evidence" value="ECO:0007669"/>
    <property type="project" value="InterPro"/>
</dbReference>
<dbReference type="EMBL" id="MNPJ01000001">
    <property type="protein sequence ID" value="OQS55880.1"/>
    <property type="molecule type" value="Genomic_DNA"/>
</dbReference>
<dbReference type="Gene3D" id="3.10.20.10">
    <property type="match status" value="2"/>
</dbReference>
<dbReference type="SUPFAM" id="SSF160374">
    <property type="entry name" value="RplX-like"/>
    <property type="match status" value="1"/>
</dbReference>
<dbReference type="HAMAP" id="MF_00273">
    <property type="entry name" value="Ribosomal_eL20"/>
    <property type="match status" value="1"/>
</dbReference>
<dbReference type="GO" id="GO:0006412">
    <property type="term" value="P:translation"/>
    <property type="evidence" value="ECO:0007669"/>
    <property type="project" value="InterPro"/>
</dbReference>
<feature type="domain" description="Large ribosomal subunit protein eL20" evidence="5">
    <location>
        <begin position="14"/>
        <end position="136"/>
    </location>
</feature>
<dbReference type="OrthoDB" id="1294322at2759"/>
<comment type="similarity">
    <text evidence="1 4">Belongs to the eukaryotic ribosomal protein eL20 family.</text>
</comment>
<keyword evidence="3 4" id="KW-0687">Ribonucleoprotein</keyword>
<dbReference type="AlphaFoldDB" id="A0A1W0E9G3"/>
<organism evidence="6 7">
    <name type="scientific">Ecytonucleospora hepatopenaei</name>
    <dbReference type="NCBI Taxonomy" id="646526"/>
    <lineage>
        <taxon>Eukaryota</taxon>
        <taxon>Fungi</taxon>
        <taxon>Fungi incertae sedis</taxon>
        <taxon>Microsporidia</taxon>
        <taxon>Enterocytozoonidae</taxon>
        <taxon>Ecytonucleospora</taxon>
    </lineage>
</organism>
<dbReference type="InterPro" id="IPR028877">
    <property type="entry name" value="Ribosomal_eL20"/>
</dbReference>